<dbReference type="OrthoDB" id="2919029at2759"/>
<reference evidence="2" key="1">
    <citation type="journal article" date="2017" name="Nat. Ecol. Evol.">
        <title>Genome expansion and lineage-specific genetic innovations in the forest pathogenic fungi Armillaria.</title>
        <authorList>
            <person name="Sipos G."/>
            <person name="Prasanna A.N."/>
            <person name="Walter M.C."/>
            <person name="O'Connor E."/>
            <person name="Balint B."/>
            <person name="Krizsan K."/>
            <person name="Kiss B."/>
            <person name="Hess J."/>
            <person name="Varga T."/>
            <person name="Slot J."/>
            <person name="Riley R."/>
            <person name="Boka B."/>
            <person name="Rigling D."/>
            <person name="Barry K."/>
            <person name="Lee J."/>
            <person name="Mihaltcheva S."/>
            <person name="LaButti K."/>
            <person name="Lipzen A."/>
            <person name="Waldron R."/>
            <person name="Moloney N.M."/>
            <person name="Sperisen C."/>
            <person name="Kredics L."/>
            <person name="Vagvoelgyi C."/>
            <person name="Patrignani A."/>
            <person name="Fitzpatrick D."/>
            <person name="Nagy I."/>
            <person name="Doyle S."/>
            <person name="Anderson J.B."/>
            <person name="Grigoriev I.V."/>
            <person name="Gueldener U."/>
            <person name="Muensterkoetter M."/>
            <person name="Nagy L.G."/>
        </authorList>
    </citation>
    <scope>NUCLEOTIDE SEQUENCE [LARGE SCALE GENOMIC DNA]</scope>
    <source>
        <strain evidence="2">Ar21-2</strain>
    </source>
</reference>
<proteinExistence type="predicted"/>
<organism evidence="1 2">
    <name type="scientific">Armillaria gallica</name>
    <name type="common">Bulbous honey fungus</name>
    <name type="synonym">Armillaria bulbosa</name>
    <dbReference type="NCBI Taxonomy" id="47427"/>
    <lineage>
        <taxon>Eukaryota</taxon>
        <taxon>Fungi</taxon>
        <taxon>Dikarya</taxon>
        <taxon>Basidiomycota</taxon>
        <taxon>Agaricomycotina</taxon>
        <taxon>Agaricomycetes</taxon>
        <taxon>Agaricomycetidae</taxon>
        <taxon>Agaricales</taxon>
        <taxon>Marasmiineae</taxon>
        <taxon>Physalacriaceae</taxon>
        <taxon>Armillaria</taxon>
    </lineage>
</organism>
<name>A0A2H3CUD6_ARMGA</name>
<gene>
    <name evidence="1" type="ORF">ARMGADRAFT_1087743</name>
</gene>
<dbReference type="EMBL" id="KZ293693">
    <property type="protein sequence ID" value="PBK85064.1"/>
    <property type="molecule type" value="Genomic_DNA"/>
</dbReference>
<evidence type="ECO:0000313" key="2">
    <source>
        <dbReference type="Proteomes" id="UP000217790"/>
    </source>
</evidence>
<dbReference type="STRING" id="47427.A0A2H3CUD6"/>
<sequence length="114" mass="12994">MSITTLIEVSNAVIKYLNAMKEAPKEHDDLLNKLSDLVHWLSIFKAIASNPWLTTMQELPSPLAQLMTLLDDLKKKLGPALNGMKRLLWLIKKESLEDTLKKIERIKFLIIVAV</sequence>
<dbReference type="AlphaFoldDB" id="A0A2H3CUD6"/>
<accession>A0A2H3CUD6</accession>
<dbReference type="InParanoid" id="A0A2H3CUD6"/>
<protein>
    <submittedName>
        <fullName evidence="1">Uncharacterized protein</fullName>
    </submittedName>
</protein>
<dbReference type="Proteomes" id="UP000217790">
    <property type="component" value="Unassembled WGS sequence"/>
</dbReference>
<keyword evidence="2" id="KW-1185">Reference proteome</keyword>
<evidence type="ECO:0000313" key="1">
    <source>
        <dbReference type="EMBL" id="PBK85064.1"/>
    </source>
</evidence>